<keyword evidence="1" id="KW-1133">Transmembrane helix</keyword>
<name>A0A8J7DIR9_DESMC</name>
<comment type="caution">
    <text evidence="2">The sequence shown here is derived from an EMBL/GenBank/DDBJ whole genome shotgun (WGS) entry which is preliminary data.</text>
</comment>
<keyword evidence="1" id="KW-0812">Transmembrane</keyword>
<dbReference type="AlphaFoldDB" id="A0A8J7DIR9"/>
<evidence type="ECO:0000313" key="2">
    <source>
        <dbReference type="EMBL" id="MBE9026159.1"/>
    </source>
</evidence>
<feature type="transmembrane region" description="Helical" evidence="1">
    <location>
        <begin position="121"/>
        <end position="143"/>
    </location>
</feature>
<dbReference type="EMBL" id="JADEXS010000546">
    <property type="protein sequence ID" value="MBE9026159.1"/>
    <property type="molecule type" value="Genomic_DNA"/>
</dbReference>
<gene>
    <name evidence="2" type="ORF">IQ276_28190</name>
</gene>
<dbReference type="RefSeq" id="WP_193921741.1">
    <property type="nucleotide sequence ID" value="NZ_JADEXS020000001.1"/>
</dbReference>
<feature type="transmembrane region" description="Helical" evidence="1">
    <location>
        <begin position="21"/>
        <end position="45"/>
    </location>
</feature>
<reference evidence="2" key="1">
    <citation type="submission" date="2020-10" db="EMBL/GenBank/DDBJ databases">
        <authorList>
            <person name="Castelo-Branco R."/>
            <person name="Eusebio N."/>
            <person name="Adriana R."/>
            <person name="Vieira A."/>
            <person name="Brugerolle De Fraissinette N."/>
            <person name="Rezende De Castro R."/>
            <person name="Schneider M.P."/>
            <person name="Vasconcelos V."/>
            <person name="Leao P.N."/>
        </authorList>
    </citation>
    <scope>NUCLEOTIDE SEQUENCE</scope>
    <source>
        <strain evidence="2">LEGE 12446</strain>
    </source>
</reference>
<proteinExistence type="predicted"/>
<protein>
    <submittedName>
        <fullName evidence="2">Uncharacterized protein</fullName>
    </submittedName>
</protein>
<accession>A0A8J7DIR9</accession>
<evidence type="ECO:0000313" key="3">
    <source>
        <dbReference type="Proteomes" id="UP000622533"/>
    </source>
</evidence>
<feature type="transmembrane region" description="Helical" evidence="1">
    <location>
        <begin position="163"/>
        <end position="181"/>
    </location>
</feature>
<evidence type="ECO:0000256" key="1">
    <source>
        <dbReference type="SAM" id="Phobius"/>
    </source>
</evidence>
<dbReference type="Proteomes" id="UP000622533">
    <property type="component" value="Unassembled WGS sequence"/>
</dbReference>
<feature type="transmembrane region" description="Helical" evidence="1">
    <location>
        <begin position="248"/>
        <end position="266"/>
    </location>
</feature>
<feature type="transmembrane region" description="Helical" evidence="1">
    <location>
        <begin position="65"/>
        <end position="84"/>
    </location>
</feature>
<sequence length="385" mass="43976">MTQPNIMEATKQKVQKFHWPLWFPYPSSWLKALILALLLRVIIFVVDSTGKVGYRIAYFVNSLELFVMFTILLILSPIIIITFTHHCLHLLLSRFISEIQAPEIGKTQGFFPGIMSWWEGLYAWLVIVISTLIATFFCTIFLPDFNLSYAQPLEYYRGFHNKIIVLFGLFYILTGALIYQLEYLVRQRIISAYSGNKATGTNKSNTDLKTDTELNRLGVEMDVNKIKSNDQETKTTNNRRKSRNINKYWLLFFLIFLISVGIYLSSEVLEIFPISSKNQTEIPSKTVLVTPSPVTSESPTVLLQTDTFREAVNKAIKAANLTQSAKSPDEWKTVVSEWQGAMSTTGYAYALMKNVPSSSQSYAIAQQKIIEYQKNLSYAQKNTVK</sequence>
<keyword evidence="3" id="KW-1185">Reference proteome</keyword>
<keyword evidence="1" id="KW-0472">Membrane</keyword>
<organism evidence="2 3">
    <name type="scientific">Desmonostoc muscorum LEGE 12446</name>
    <dbReference type="NCBI Taxonomy" id="1828758"/>
    <lineage>
        <taxon>Bacteria</taxon>
        <taxon>Bacillati</taxon>
        <taxon>Cyanobacteriota</taxon>
        <taxon>Cyanophyceae</taxon>
        <taxon>Nostocales</taxon>
        <taxon>Nostocaceae</taxon>
        <taxon>Desmonostoc</taxon>
    </lineage>
</organism>